<gene>
    <name evidence="2" type="ORF">C0Q70_16482</name>
</gene>
<dbReference type="GO" id="GO:0042981">
    <property type="term" value="P:regulation of apoptotic process"/>
    <property type="evidence" value="ECO:0007669"/>
    <property type="project" value="InterPro"/>
</dbReference>
<dbReference type="AlphaFoldDB" id="A0A2T7NPX0"/>
<evidence type="ECO:0000256" key="1">
    <source>
        <dbReference type="SAM" id="MobiDB-lite"/>
    </source>
</evidence>
<feature type="region of interest" description="Disordered" evidence="1">
    <location>
        <begin position="198"/>
        <end position="224"/>
    </location>
</feature>
<feature type="compositionally biased region" description="Basic residues" evidence="1">
    <location>
        <begin position="39"/>
        <end position="58"/>
    </location>
</feature>
<proteinExistence type="predicted"/>
<organism evidence="2 3">
    <name type="scientific">Pomacea canaliculata</name>
    <name type="common">Golden apple snail</name>
    <dbReference type="NCBI Taxonomy" id="400727"/>
    <lineage>
        <taxon>Eukaryota</taxon>
        <taxon>Metazoa</taxon>
        <taxon>Spiralia</taxon>
        <taxon>Lophotrochozoa</taxon>
        <taxon>Mollusca</taxon>
        <taxon>Gastropoda</taxon>
        <taxon>Caenogastropoda</taxon>
        <taxon>Architaenioglossa</taxon>
        <taxon>Ampullarioidea</taxon>
        <taxon>Ampullariidae</taxon>
        <taxon>Pomacea</taxon>
    </lineage>
</organism>
<feature type="compositionally biased region" description="Basic and acidic residues" evidence="1">
    <location>
        <begin position="212"/>
        <end position="224"/>
    </location>
</feature>
<dbReference type="PANTHER" id="PTHR14740">
    <property type="entry name" value="CASPASE ACTIVITY AND APOPTOSIS INHIBITOR 1"/>
    <property type="match status" value="1"/>
</dbReference>
<keyword evidence="3" id="KW-1185">Reference proteome</keyword>
<reference evidence="2 3" key="1">
    <citation type="submission" date="2018-04" db="EMBL/GenBank/DDBJ databases">
        <title>The genome of golden apple snail Pomacea canaliculata provides insight into stress tolerance and invasive adaptation.</title>
        <authorList>
            <person name="Liu C."/>
            <person name="Liu B."/>
            <person name="Ren Y."/>
            <person name="Zhang Y."/>
            <person name="Wang H."/>
            <person name="Li S."/>
            <person name="Jiang F."/>
            <person name="Yin L."/>
            <person name="Zhang G."/>
            <person name="Qian W."/>
            <person name="Fan W."/>
        </authorList>
    </citation>
    <scope>NUCLEOTIDE SEQUENCE [LARGE SCALE GENOMIC DNA]</scope>
    <source>
        <strain evidence="2">SZHN2017</strain>
        <tissue evidence="2">Muscle</tissue>
    </source>
</reference>
<evidence type="ECO:0000313" key="2">
    <source>
        <dbReference type="EMBL" id="PVD23219.1"/>
    </source>
</evidence>
<accession>A0A2T7NPX0</accession>
<protein>
    <submittedName>
        <fullName evidence="2">Uncharacterized protein</fullName>
    </submittedName>
</protein>
<dbReference type="STRING" id="400727.A0A2T7NPX0"/>
<dbReference type="InterPro" id="IPR038991">
    <property type="entry name" value="CAAP1"/>
</dbReference>
<dbReference type="OrthoDB" id="10064012at2759"/>
<evidence type="ECO:0000313" key="3">
    <source>
        <dbReference type="Proteomes" id="UP000245119"/>
    </source>
</evidence>
<sequence length="224" mass="25384">MHRRTGLVKSISTKEVMSAAKMVADSTQSDVTGDQQENKRKRHRRDKKSRKDSRKRRVSASPDSGSGEGGSASDEFDSDADLKKELKPLHAFLGDRTAFLDEMLRSVRGSSLQRALPAKLRDMPPEELRRRCLEQLQVMSRKRIKRIMAGDDPAVISSSSTEDEIIVWRGRERSHSGQKLACARCVCLNSVEYRDTSLPAPSPLQPTRNWSHAHEDERRSFRLV</sequence>
<feature type="region of interest" description="Disordered" evidence="1">
    <location>
        <begin position="19"/>
        <end position="78"/>
    </location>
</feature>
<dbReference type="PANTHER" id="PTHR14740:SF3">
    <property type="entry name" value="CASPASE ACTIVITY AND APOPTOSIS INHIBITOR 1"/>
    <property type="match status" value="1"/>
</dbReference>
<dbReference type="EMBL" id="PZQS01000010">
    <property type="protein sequence ID" value="PVD23219.1"/>
    <property type="molecule type" value="Genomic_DNA"/>
</dbReference>
<comment type="caution">
    <text evidence="2">The sequence shown here is derived from an EMBL/GenBank/DDBJ whole genome shotgun (WGS) entry which is preliminary data.</text>
</comment>
<dbReference type="Pfam" id="PF15335">
    <property type="entry name" value="CAAP1"/>
    <property type="match status" value="1"/>
</dbReference>
<dbReference type="Proteomes" id="UP000245119">
    <property type="component" value="Linkage Group LG10"/>
</dbReference>
<name>A0A2T7NPX0_POMCA</name>
<feature type="compositionally biased region" description="Polar residues" evidence="1">
    <location>
        <begin position="25"/>
        <end position="35"/>
    </location>
</feature>